<gene>
    <name evidence="1" type="ORF">NCTC11421_01683</name>
</gene>
<dbReference type="AlphaFoldDB" id="A0A1D3F3I2"/>
<name>A0A1D3F3I2_NEIGO</name>
<dbReference type="RefSeq" id="WP_003698491.1">
    <property type="nucleotide sequence ID" value="NZ_BLVD01000039.1"/>
</dbReference>
<accession>A0A1D3F3I2</accession>
<proteinExistence type="predicted"/>
<dbReference type="EMBL" id="UGRI01000001">
    <property type="protein sequence ID" value="SUA21818.1"/>
    <property type="molecule type" value="Genomic_DNA"/>
</dbReference>
<protein>
    <submittedName>
        <fullName evidence="1">Phage associated protein</fullName>
    </submittedName>
</protein>
<reference evidence="1" key="1">
    <citation type="submission" date="2018-06" db="EMBL/GenBank/DDBJ databases">
        <authorList>
            <consortium name="Pathogen Informatics"/>
            <person name="Doyle S."/>
        </authorList>
    </citation>
    <scope>NUCLEOTIDE SEQUENCE [LARGE SCALE GENOMIC DNA]</scope>
    <source>
        <strain evidence="1">NCTC11421</strain>
    </source>
</reference>
<organism evidence="1">
    <name type="scientific">Neisseria gonorrhoeae</name>
    <dbReference type="NCBI Taxonomy" id="485"/>
    <lineage>
        <taxon>Bacteria</taxon>
        <taxon>Pseudomonadati</taxon>
        <taxon>Pseudomonadota</taxon>
        <taxon>Betaproteobacteria</taxon>
        <taxon>Neisseriales</taxon>
        <taxon>Neisseriaceae</taxon>
        <taxon>Neisseria</taxon>
    </lineage>
</organism>
<sequence>MPEYRNWQNGLDAKCADGDEYGVAQSDCRTREINAKTKEIQGYLID</sequence>
<evidence type="ECO:0000313" key="1">
    <source>
        <dbReference type="EMBL" id="SUA21818.1"/>
    </source>
</evidence>